<sequence length="70" mass="8145">MYHLSYTHSHSYLITQIKRVLQQGKLTSVDEKYFLDAMLCNQPITQEELTGITDIFQGLESGKIRLIEKE</sequence>
<gene>
    <name evidence="1" type="ORF">CWATWH0003_0647</name>
</gene>
<dbReference type="PATRIC" id="fig|423471.3.peg.591"/>
<accession>G5IZF6</accession>
<name>G5IZF6_CROWT</name>
<reference evidence="1 2" key="1">
    <citation type="journal article" date="2011" name="Front. Microbiol.">
        <title>Two Strains of Crocosphaera watsonii with Highly Conserved Genomes are Distinguished by Strain-Specific Features.</title>
        <authorList>
            <person name="Bench S.R."/>
            <person name="Ilikchyan I.N."/>
            <person name="Tripp H.J."/>
            <person name="Zehr J.P."/>
        </authorList>
    </citation>
    <scope>NUCLEOTIDE SEQUENCE [LARGE SCALE GENOMIC DNA]</scope>
    <source>
        <strain evidence="1 2">WH 0003</strain>
    </source>
</reference>
<evidence type="ECO:0000313" key="2">
    <source>
        <dbReference type="Proteomes" id="UP000003477"/>
    </source>
</evidence>
<protein>
    <submittedName>
        <fullName evidence="1">Uncharacterized protein</fullName>
    </submittedName>
</protein>
<comment type="caution">
    <text evidence="1">The sequence shown here is derived from an EMBL/GenBank/DDBJ whole genome shotgun (WGS) entry which is preliminary data.</text>
</comment>
<organism evidence="1 2">
    <name type="scientific">Crocosphaera watsonii WH 0003</name>
    <dbReference type="NCBI Taxonomy" id="423471"/>
    <lineage>
        <taxon>Bacteria</taxon>
        <taxon>Bacillati</taxon>
        <taxon>Cyanobacteriota</taxon>
        <taxon>Cyanophyceae</taxon>
        <taxon>Oscillatoriophycideae</taxon>
        <taxon>Chroococcales</taxon>
        <taxon>Aphanothecaceae</taxon>
        <taxon>Crocosphaera</taxon>
    </lineage>
</organism>
<dbReference type="RefSeq" id="WP_007309239.1">
    <property type="nucleotide sequence ID" value="NZ_AESD01000110.1"/>
</dbReference>
<evidence type="ECO:0000313" key="1">
    <source>
        <dbReference type="EMBL" id="EHJ14671.1"/>
    </source>
</evidence>
<dbReference type="Proteomes" id="UP000003477">
    <property type="component" value="Unassembled WGS sequence"/>
</dbReference>
<proteinExistence type="predicted"/>
<dbReference type="GeneID" id="88764550"/>
<dbReference type="AlphaFoldDB" id="G5IZF6"/>
<dbReference type="EMBL" id="AESD01000110">
    <property type="protein sequence ID" value="EHJ14671.1"/>
    <property type="molecule type" value="Genomic_DNA"/>
</dbReference>